<comment type="caution">
    <text evidence="4">The sequence shown here is derived from an EMBL/GenBank/DDBJ whole genome shotgun (WGS) entry which is preliminary data.</text>
</comment>
<proteinExistence type="predicted"/>
<dbReference type="PROSITE" id="PS50084">
    <property type="entry name" value="KH_TYPE_1"/>
    <property type="match status" value="2"/>
</dbReference>
<dbReference type="InterPro" id="IPR019964">
    <property type="entry name" value="KH_domain_protein_archaea"/>
</dbReference>
<dbReference type="AlphaFoldDB" id="A0A8T3YQB5"/>
<dbReference type="Pfam" id="PF22891">
    <property type="entry name" value="KH_PNO1_2nd"/>
    <property type="match status" value="1"/>
</dbReference>
<gene>
    <name evidence="4" type="ORF">HY544_05575</name>
</gene>
<dbReference type="PANTHER" id="PTHR12826">
    <property type="entry name" value="RIBONUCLEASE Y"/>
    <property type="match status" value="1"/>
</dbReference>
<dbReference type="GO" id="GO:0003723">
    <property type="term" value="F:RNA binding"/>
    <property type="evidence" value="ECO:0007669"/>
    <property type="project" value="UniProtKB-UniRule"/>
</dbReference>
<dbReference type="SMART" id="SM00322">
    <property type="entry name" value="KH"/>
    <property type="match status" value="2"/>
</dbReference>
<dbReference type="Pfam" id="PF00013">
    <property type="entry name" value="KH_1"/>
    <property type="match status" value="1"/>
</dbReference>
<evidence type="ECO:0000313" key="4">
    <source>
        <dbReference type="EMBL" id="MBI4210941.1"/>
    </source>
</evidence>
<dbReference type="Gene3D" id="3.30.1370.10">
    <property type="entry name" value="K Homology domain, type 1"/>
    <property type="match status" value="2"/>
</dbReference>
<sequence length="177" mass="19766">MDDSESILVPHDRIGAIIGKKGETKRDIEARTDTKIIVDSREGEVEIVRKGEPIKYLRATRVVKALGRGFSPEHAFRLLNDDCMLEIIELQEVLGKNQSRLKAKKGRVIGEHGRARAEIERDTGASISVYGKTIGIIGTEEEMERARHAVEMLIGGASHTTVYSMLRKGEPSRKFEL</sequence>
<organism evidence="4 5">
    <name type="scientific">Candidatus Iainarchaeum sp</name>
    <dbReference type="NCBI Taxonomy" id="3101447"/>
    <lineage>
        <taxon>Archaea</taxon>
        <taxon>Candidatus Iainarchaeota</taxon>
        <taxon>Candidatus Iainarchaeia</taxon>
        <taxon>Candidatus Iainarchaeales</taxon>
        <taxon>Candidatus Iainarchaeaceae</taxon>
        <taxon>Candidatus Iainarchaeum</taxon>
    </lineage>
</organism>
<evidence type="ECO:0000259" key="3">
    <source>
        <dbReference type="SMART" id="SM00322"/>
    </source>
</evidence>
<feature type="domain" description="K Homology" evidence="3">
    <location>
        <begin position="1"/>
        <end position="68"/>
    </location>
</feature>
<dbReference type="InterPro" id="IPR055211">
    <property type="entry name" value="KH_PNO1_2nd"/>
</dbReference>
<dbReference type="NCBIfam" id="TIGR03665">
    <property type="entry name" value="arCOG04150"/>
    <property type="match status" value="1"/>
</dbReference>
<dbReference type="InterPro" id="IPR036612">
    <property type="entry name" value="KH_dom_type_1_sf"/>
</dbReference>
<reference evidence="4" key="1">
    <citation type="submission" date="2020-07" db="EMBL/GenBank/DDBJ databases">
        <title>Huge and variable diversity of episymbiotic CPR bacteria and DPANN archaea in groundwater ecosystems.</title>
        <authorList>
            <person name="He C.Y."/>
            <person name="Keren R."/>
            <person name="Whittaker M."/>
            <person name="Farag I.F."/>
            <person name="Doudna J."/>
            <person name="Cate J.H.D."/>
            <person name="Banfield J.F."/>
        </authorList>
    </citation>
    <scope>NUCLEOTIDE SEQUENCE</scope>
    <source>
        <strain evidence="4">NC_groundwater_1296_Ag_S-0.2um_52_80</strain>
    </source>
</reference>
<dbReference type="EMBL" id="JACQPB010000053">
    <property type="protein sequence ID" value="MBI4210941.1"/>
    <property type="molecule type" value="Genomic_DNA"/>
</dbReference>
<accession>A0A8T3YQB5</accession>
<evidence type="ECO:0000256" key="1">
    <source>
        <dbReference type="ARBA" id="ARBA00022884"/>
    </source>
</evidence>
<evidence type="ECO:0000313" key="5">
    <source>
        <dbReference type="Proteomes" id="UP000732298"/>
    </source>
</evidence>
<dbReference type="InterPro" id="IPR004088">
    <property type="entry name" value="KH_dom_type_1"/>
</dbReference>
<dbReference type="PANTHER" id="PTHR12826:SF13">
    <property type="entry name" value="RNA-BINDING PROTEIN PNO1"/>
    <property type="match status" value="1"/>
</dbReference>
<dbReference type="SUPFAM" id="SSF54791">
    <property type="entry name" value="Eukaryotic type KH-domain (KH-domain type I)"/>
    <property type="match status" value="2"/>
</dbReference>
<feature type="domain" description="K Homology" evidence="3">
    <location>
        <begin position="88"/>
        <end position="155"/>
    </location>
</feature>
<evidence type="ECO:0000256" key="2">
    <source>
        <dbReference type="PROSITE-ProRule" id="PRU00117"/>
    </source>
</evidence>
<name>A0A8T3YQB5_9ARCH</name>
<dbReference type="InterPro" id="IPR004087">
    <property type="entry name" value="KH_dom"/>
</dbReference>
<protein>
    <submittedName>
        <fullName evidence="4">RNA-processing protein</fullName>
    </submittedName>
</protein>
<dbReference type="Proteomes" id="UP000732298">
    <property type="component" value="Unassembled WGS sequence"/>
</dbReference>
<keyword evidence="1 2" id="KW-0694">RNA-binding</keyword>